<feature type="region of interest" description="Disordered" evidence="5">
    <location>
        <begin position="388"/>
        <end position="412"/>
    </location>
</feature>
<dbReference type="InterPro" id="IPR001245">
    <property type="entry name" value="Ser-Thr/Tyr_kinase_cat_dom"/>
</dbReference>
<dbReference type="PROSITE" id="PS50011">
    <property type="entry name" value="PROTEIN_KINASE_DOM"/>
    <property type="match status" value="1"/>
</dbReference>
<dbReference type="InterPro" id="IPR011009">
    <property type="entry name" value="Kinase-like_dom_sf"/>
</dbReference>
<keyword evidence="2" id="KW-0418">Kinase</keyword>
<keyword evidence="4" id="KW-0067">ATP-binding</keyword>
<dbReference type="Pfam" id="PF00069">
    <property type="entry name" value="Pkinase"/>
    <property type="match status" value="1"/>
</dbReference>
<feature type="compositionally biased region" description="Basic and acidic residues" evidence="5">
    <location>
        <begin position="395"/>
        <end position="412"/>
    </location>
</feature>
<protein>
    <recommendedName>
        <fullName evidence="6">Protein kinase domain-containing protein</fullName>
    </recommendedName>
</protein>
<evidence type="ECO:0000256" key="5">
    <source>
        <dbReference type="SAM" id="MobiDB-lite"/>
    </source>
</evidence>
<keyword evidence="2" id="KW-0808">Transferase</keyword>
<dbReference type="GO" id="GO:0005886">
    <property type="term" value="C:plasma membrane"/>
    <property type="evidence" value="ECO:0007669"/>
    <property type="project" value="UniProtKB-ARBA"/>
</dbReference>
<keyword evidence="3" id="KW-0472">Membrane</keyword>
<evidence type="ECO:0000256" key="3">
    <source>
        <dbReference type="ARBA" id="ARBA00023136"/>
    </source>
</evidence>
<organism evidence="7 8">
    <name type="scientific">Vanilla planifolia</name>
    <name type="common">Vanilla</name>
    <dbReference type="NCBI Taxonomy" id="51239"/>
    <lineage>
        <taxon>Eukaryota</taxon>
        <taxon>Viridiplantae</taxon>
        <taxon>Streptophyta</taxon>
        <taxon>Embryophyta</taxon>
        <taxon>Tracheophyta</taxon>
        <taxon>Spermatophyta</taxon>
        <taxon>Magnoliopsida</taxon>
        <taxon>Liliopsida</taxon>
        <taxon>Asparagales</taxon>
        <taxon>Orchidaceae</taxon>
        <taxon>Vanilloideae</taxon>
        <taxon>Vanilleae</taxon>
        <taxon>Vanilla</taxon>
    </lineage>
</organism>
<dbReference type="InterPro" id="IPR017441">
    <property type="entry name" value="Protein_kinase_ATP_BS"/>
</dbReference>
<dbReference type="PANTHER" id="PTHR47985:SF4">
    <property type="entry name" value="SERINE_THREONINE-PROTEIN KINASE PBL27"/>
    <property type="match status" value="1"/>
</dbReference>
<dbReference type="InterPro" id="IPR000719">
    <property type="entry name" value="Prot_kinase_dom"/>
</dbReference>
<keyword evidence="2" id="KW-0723">Serine/threonine-protein kinase</keyword>
<dbReference type="FunFam" id="3.30.200.20:FF:000266">
    <property type="entry name" value="probable serine/threonine-protein kinase RLCKVII"/>
    <property type="match status" value="1"/>
</dbReference>
<name>A0A835RVG1_VANPL</name>
<evidence type="ECO:0000256" key="1">
    <source>
        <dbReference type="ARBA" id="ARBA00004370"/>
    </source>
</evidence>
<dbReference type="GO" id="GO:0004674">
    <property type="term" value="F:protein serine/threonine kinase activity"/>
    <property type="evidence" value="ECO:0007669"/>
    <property type="project" value="UniProtKB-KW"/>
</dbReference>
<evidence type="ECO:0000313" key="8">
    <source>
        <dbReference type="Proteomes" id="UP000636800"/>
    </source>
</evidence>
<evidence type="ECO:0000256" key="4">
    <source>
        <dbReference type="PROSITE-ProRule" id="PRU10141"/>
    </source>
</evidence>
<evidence type="ECO:0000313" key="7">
    <source>
        <dbReference type="EMBL" id="KAG0498919.1"/>
    </source>
</evidence>
<dbReference type="EMBL" id="JADCNL010000001">
    <property type="protein sequence ID" value="KAG0498919.1"/>
    <property type="molecule type" value="Genomic_DNA"/>
</dbReference>
<sequence length="442" mass="49526">MPRSPDLLSSLAPLFAFNVDVRFGLHRFLHFYFLVSIGELLGIWIARQSRNLFSLLFVGRKASKRYESRKIPLPAPPIPAPVAYQGSQSGSYHGVAKQMDVADAVTEKRENGNGNIAAVSFTFRELASATKNFRPECLLGEGGFGRVYKGKFDSNGHSTWHLLIVAVKQLDRNGMQGNREFLVEVLTLSLLHHENLVNLIGYCSDGDQRLLVYEYMALGSLEDHLFDLSPEQTPLGWTTRMKIAFGAAKRPRVNVSSRVMGTYGYCAPEYAQSGQLTIKSDVYSFGVVLLELITGRRAIDTLRQTKEQNLVNWAQPMFKDQKRFQELVDPLLEGNYPPRGLNQVIAVAAMCLHEEPLVRPVMADVVMALRHLQDLPFGVVIEDSRHLRSRLPPPGEKDELNDHGMLDEETAADRDRVVAEAIEWVSNNSRNGQRSRHGTGPL</sequence>
<dbReference type="GO" id="GO:0005524">
    <property type="term" value="F:ATP binding"/>
    <property type="evidence" value="ECO:0007669"/>
    <property type="project" value="UniProtKB-UniRule"/>
</dbReference>
<comment type="caution">
    <text evidence="7">The sequence shown here is derived from an EMBL/GenBank/DDBJ whole genome shotgun (WGS) entry which is preliminary data.</text>
</comment>
<feature type="domain" description="Protein kinase" evidence="6">
    <location>
        <begin position="133"/>
        <end position="378"/>
    </location>
</feature>
<feature type="binding site" evidence="4">
    <location>
        <position position="168"/>
    </location>
    <ligand>
        <name>ATP</name>
        <dbReference type="ChEBI" id="CHEBI:30616"/>
    </ligand>
</feature>
<dbReference type="Proteomes" id="UP000636800">
    <property type="component" value="Chromosome 1"/>
</dbReference>
<reference evidence="7 8" key="1">
    <citation type="journal article" date="2020" name="Nat. Food">
        <title>A phased Vanilla planifolia genome enables genetic improvement of flavour and production.</title>
        <authorList>
            <person name="Hasing T."/>
            <person name="Tang H."/>
            <person name="Brym M."/>
            <person name="Khazi F."/>
            <person name="Huang T."/>
            <person name="Chambers A.H."/>
        </authorList>
    </citation>
    <scope>NUCLEOTIDE SEQUENCE [LARGE SCALE GENOMIC DNA]</scope>
    <source>
        <tissue evidence="7">Leaf</tissue>
    </source>
</reference>
<dbReference type="PROSITE" id="PS00107">
    <property type="entry name" value="PROTEIN_KINASE_ATP"/>
    <property type="match status" value="1"/>
</dbReference>
<dbReference type="Pfam" id="PF07714">
    <property type="entry name" value="PK_Tyr_Ser-Thr"/>
    <property type="match status" value="1"/>
</dbReference>
<dbReference type="SUPFAM" id="SSF56112">
    <property type="entry name" value="Protein kinase-like (PK-like)"/>
    <property type="match status" value="1"/>
</dbReference>
<evidence type="ECO:0000259" key="6">
    <source>
        <dbReference type="PROSITE" id="PS50011"/>
    </source>
</evidence>
<gene>
    <name evidence="7" type="ORF">HPP92_003610</name>
</gene>
<keyword evidence="4" id="KW-0547">Nucleotide-binding</keyword>
<proteinExistence type="predicted"/>
<dbReference type="AlphaFoldDB" id="A0A835RVG1"/>
<accession>A0A835RVG1</accession>
<evidence type="ECO:0000256" key="2">
    <source>
        <dbReference type="ARBA" id="ARBA00022527"/>
    </source>
</evidence>
<dbReference type="PANTHER" id="PTHR47985">
    <property type="entry name" value="OS07G0668900 PROTEIN"/>
    <property type="match status" value="1"/>
</dbReference>
<comment type="subcellular location">
    <subcellularLocation>
        <location evidence="1">Membrane</location>
    </subcellularLocation>
</comment>
<dbReference type="Gene3D" id="1.10.510.10">
    <property type="entry name" value="Transferase(Phosphotransferase) domain 1"/>
    <property type="match status" value="2"/>
</dbReference>
<keyword evidence="8" id="KW-1185">Reference proteome</keyword>